<name>A0A8S9Z7R2_9TREM</name>
<feature type="non-terminal residue" evidence="1">
    <location>
        <position position="79"/>
    </location>
</feature>
<evidence type="ECO:0000313" key="2">
    <source>
        <dbReference type="Proteomes" id="UP000822476"/>
    </source>
</evidence>
<organism evidence="1 2">
    <name type="scientific">Paragonimus skrjabini miyazakii</name>
    <dbReference type="NCBI Taxonomy" id="59628"/>
    <lineage>
        <taxon>Eukaryota</taxon>
        <taxon>Metazoa</taxon>
        <taxon>Spiralia</taxon>
        <taxon>Lophotrochozoa</taxon>
        <taxon>Platyhelminthes</taxon>
        <taxon>Trematoda</taxon>
        <taxon>Digenea</taxon>
        <taxon>Plagiorchiida</taxon>
        <taxon>Troglotremata</taxon>
        <taxon>Troglotrematidae</taxon>
        <taxon>Paragonimus</taxon>
    </lineage>
</organism>
<keyword evidence="2" id="KW-1185">Reference proteome</keyword>
<proteinExistence type="predicted"/>
<comment type="caution">
    <text evidence="1">The sequence shown here is derived from an EMBL/GenBank/DDBJ whole genome shotgun (WGS) entry which is preliminary data.</text>
</comment>
<gene>
    <name evidence="1" type="ORF">EG68_03430</name>
</gene>
<dbReference type="Proteomes" id="UP000822476">
    <property type="component" value="Unassembled WGS sequence"/>
</dbReference>
<dbReference type="OrthoDB" id="431720at2759"/>
<reference evidence="1" key="1">
    <citation type="submission" date="2019-07" db="EMBL/GenBank/DDBJ databases">
        <title>Annotation for the trematode Paragonimus miyazaki's.</title>
        <authorList>
            <person name="Choi Y.-J."/>
        </authorList>
    </citation>
    <scope>NUCLEOTIDE SEQUENCE</scope>
    <source>
        <strain evidence="1">Japan</strain>
    </source>
</reference>
<sequence>MLLPPGTQNPWGSPPVGASGNAFLSTNRPVIADLALAALKERGEVQKKRICPQFHTDRSLFFMTKKNPVRRICISIVDA</sequence>
<accession>A0A8S9Z7R2</accession>
<evidence type="ECO:0000313" key="1">
    <source>
        <dbReference type="EMBL" id="KAF7259788.1"/>
    </source>
</evidence>
<protein>
    <submittedName>
        <fullName evidence="1">Uncharacterized protein</fullName>
    </submittedName>
</protein>
<dbReference type="EMBL" id="JTDE01001038">
    <property type="protein sequence ID" value="KAF7259788.1"/>
    <property type="molecule type" value="Genomic_DNA"/>
</dbReference>
<dbReference type="AlphaFoldDB" id="A0A8S9Z7R2"/>